<protein>
    <recommendedName>
        <fullName evidence="4">Spore coat protein U domain-containing protein</fullName>
    </recommendedName>
</protein>
<reference evidence="2 3" key="2">
    <citation type="journal article" date="2016" name="Microb. Ecol.">
        <title>Genome Characteristics of a Novel Type I Methanotroph (Sn10-6) Isolated from a Flooded Indian Rice Field.</title>
        <authorList>
            <person name="Rahalkar M.C."/>
            <person name="Pandit P.S."/>
            <person name="Dhakephalkar P.K."/>
            <person name="Pore S."/>
            <person name="Arora P."/>
            <person name="Kapse N."/>
        </authorList>
    </citation>
    <scope>NUCLEOTIDE SEQUENCE [LARGE SCALE GENOMIC DNA]</scope>
    <source>
        <strain evidence="2 3">Sn10-6</strain>
    </source>
</reference>
<feature type="signal peptide" evidence="1">
    <location>
        <begin position="1"/>
        <end position="24"/>
    </location>
</feature>
<proteinExistence type="predicted"/>
<name>A0A0F3IDZ3_9GAMM</name>
<dbReference type="Proteomes" id="UP000033684">
    <property type="component" value="Unassembled WGS sequence"/>
</dbReference>
<feature type="chain" id="PRO_5002462447" description="Spore coat protein U domain-containing protein" evidence="1">
    <location>
        <begin position="25"/>
        <end position="160"/>
    </location>
</feature>
<evidence type="ECO:0000256" key="1">
    <source>
        <dbReference type="SAM" id="SignalP"/>
    </source>
</evidence>
<evidence type="ECO:0008006" key="4">
    <source>
        <dbReference type="Google" id="ProtNLM"/>
    </source>
</evidence>
<evidence type="ECO:0000313" key="2">
    <source>
        <dbReference type="EMBL" id="KJV05025.1"/>
    </source>
</evidence>
<evidence type="ECO:0000313" key="3">
    <source>
        <dbReference type="Proteomes" id="UP000033684"/>
    </source>
</evidence>
<accession>A0A0F3IDZ3</accession>
<keyword evidence="3" id="KW-1185">Reference proteome</keyword>
<sequence length="160" mass="16755">MNRQHLLITLLLTASAWIATPAQAADVMTFPGSICHASDPSQAGKILRSVAGVQNTSSTTAVMVNCPLVRDNHSNFNGTDLVRVYAYRSSSAGATSLQCTLSSRNSDGGSVASNTASYSGIGSTFLTMDVDASTFGGYYVVSCYLPPASSIRGIYLDEVL</sequence>
<reference evidence="3" key="1">
    <citation type="submission" date="2015-03" db="EMBL/GenBank/DDBJ databases">
        <title>Draft genome sequence of a novel methanotroph (Sn10-6) isolated from flooded ricefield rhizosphere in India.</title>
        <authorList>
            <person name="Pandit P.S."/>
            <person name="Pore S.D."/>
            <person name="Arora P."/>
            <person name="Kapse N.G."/>
            <person name="Dhakephalkar P.K."/>
            <person name="Rahalkar M.C."/>
        </authorList>
    </citation>
    <scope>NUCLEOTIDE SEQUENCE [LARGE SCALE GENOMIC DNA]</scope>
    <source>
        <strain evidence="3">Sn10-6</strain>
    </source>
</reference>
<dbReference type="OrthoDB" id="9935649at2"/>
<comment type="caution">
    <text evidence="2">The sequence shown here is derived from an EMBL/GenBank/DDBJ whole genome shotgun (WGS) entry which is preliminary data.</text>
</comment>
<organism evidence="2 3">
    <name type="scientific">Methylocucumis oryzae</name>
    <dbReference type="NCBI Taxonomy" id="1632867"/>
    <lineage>
        <taxon>Bacteria</taxon>
        <taxon>Pseudomonadati</taxon>
        <taxon>Pseudomonadota</taxon>
        <taxon>Gammaproteobacteria</taxon>
        <taxon>Methylococcales</taxon>
        <taxon>Methylococcaceae</taxon>
        <taxon>Methylocucumis</taxon>
    </lineage>
</organism>
<dbReference type="RefSeq" id="WP_045780762.1">
    <property type="nucleotide sequence ID" value="NZ_LAJX01000328.1"/>
</dbReference>
<keyword evidence="1" id="KW-0732">Signal</keyword>
<dbReference type="AlphaFoldDB" id="A0A0F3IDZ3"/>
<dbReference type="EMBL" id="LAJX01000328">
    <property type="protein sequence ID" value="KJV05025.1"/>
    <property type="molecule type" value="Genomic_DNA"/>
</dbReference>
<gene>
    <name evidence="2" type="ORF">VZ94_21125</name>
</gene>